<dbReference type="AlphaFoldDB" id="A0A1G2GAN5"/>
<name>A0A1G2GAN5_9BACT</name>
<evidence type="ECO:0008006" key="4">
    <source>
        <dbReference type="Google" id="ProtNLM"/>
    </source>
</evidence>
<evidence type="ECO:0000256" key="1">
    <source>
        <dbReference type="SAM" id="Phobius"/>
    </source>
</evidence>
<evidence type="ECO:0000313" key="2">
    <source>
        <dbReference type="EMBL" id="OGZ47319.1"/>
    </source>
</evidence>
<comment type="caution">
    <text evidence="2">The sequence shown here is derived from an EMBL/GenBank/DDBJ whole genome shotgun (WGS) entry which is preliminary data.</text>
</comment>
<evidence type="ECO:0000313" key="3">
    <source>
        <dbReference type="Proteomes" id="UP000176576"/>
    </source>
</evidence>
<dbReference type="Proteomes" id="UP000176576">
    <property type="component" value="Unassembled WGS sequence"/>
</dbReference>
<feature type="transmembrane region" description="Helical" evidence="1">
    <location>
        <begin position="55"/>
        <end position="81"/>
    </location>
</feature>
<dbReference type="STRING" id="1802117.A3J54_03440"/>
<dbReference type="EMBL" id="MHNN01000002">
    <property type="protein sequence ID" value="OGZ47319.1"/>
    <property type="molecule type" value="Genomic_DNA"/>
</dbReference>
<protein>
    <recommendedName>
        <fullName evidence="4">DUF5671 domain-containing protein</fullName>
    </recommendedName>
</protein>
<dbReference type="Pfam" id="PF18895">
    <property type="entry name" value="T4SS_pilin"/>
    <property type="match status" value="1"/>
</dbReference>
<keyword evidence="1" id="KW-1133">Transmembrane helix</keyword>
<gene>
    <name evidence="2" type="ORF">A3J54_03440</name>
</gene>
<keyword evidence="1" id="KW-0472">Membrane</keyword>
<sequence>MSPFTIEKVLTVLSANLNRVIVFFMLAATVVFLGGILKYITAGGDESETENARRFIIYGIIGLAVMIGVWGFVAVVIDFIFNTETIPNIPGGSIVNPL</sequence>
<accession>A0A1G2GAN5</accession>
<feature type="transmembrane region" description="Helical" evidence="1">
    <location>
        <begin position="20"/>
        <end position="43"/>
    </location>
</feature>
<dbReference type="InterPro" id="IPR043993">
    <property type="entry name" value="T4SS_pilin"/>
</dbReference>
<proteinExistence type="predicted"/>
<reference evidence="2 3" key="1">
    <citation type="journal article" date="2016" name="Nat. Commun.">
        <title>Thousands of microbial genomes shed light on interconnected biogeochemical processes in an aquifer system.</title>
        <authorList>
            <person name="Anantharaman K."/>
            <person name="Brown C.T."/>
            <person name="Hug L.A."/>
            <person name="Sharon I."/>
            <person name="Castelle C.J."/>
            <person name="Probst A.J."/>
            <person name="Thomas B.C."/>
            <person name="Singh A."/>
            <person name="Wilkins M.J."/>
            <person name="Karaoz U."/>
            <person name="Brodie E.L."/>
            <person name="Williams K.H."/>
            <person name="Hubbard S.S."/>
            <person name="Banfield J.F."/>
        </authorList>
    </citation>
    <scope>NUCLEOTIDE SEQUENCE [LARGE SCALE GENOMIC DNA]</scope>
</reference>
<organism evidence="2 3">
    <name type="scientific">Candidatus Ryanbacteria bacterium RIFCSPHIGHO2_02_FULL_45_13b</name>
    <dbReference type="NCBI Taxonomy" id="1802117"/>
    <lineage>
        <taxon>Bacteria</taxon>
        <taxon>Candidatus Ryaniibacteriota</taxon>
    </lineage>
</organism>
<keyword evidence="1" id="KW-0812">Transmembrane</keyword>